<feature type="coiled-coil region" evidence="1">
    <location>
        <begin position="146"/>
        <end position="203"/>
    </location>
</feature>
<dbReference type="EMBL" id="JBHSOW010000036">
    <property type="protein sequence ID" value="MFC5649467.1"/>
    <property type="molecule type" value="Genomic_DNA"/>
</dbReference>
<reference evidence="4" key="1">
    <citation type="journal article" date="2019" name="Int. J. Syst. Evol. Microbiol.">
        <title>The Global Catalogue of Microorganisms (GCM) 10K type strain sequencing project: providing services to taxonomists for standard genome sequencing and annotation.</title>
        <authorList>
            <consortium name="The Broad Institute Genomics Platform"/>
            <consortium name="The Broad Institute Genome Sequencing Center for Infectious Disease"/>
            <person name="Wu L."/>
            <person name="Ma J."/>
        </authorList>
    </citation>
    <scope>NUCLEOTIDE SEQUENCE [LARGE SCALE GENOMIC DNA]</scope>
    <source>
        <strain evidence="4">CGMCC 1.3240</strain>
    </source>
</reference>
<comment type="caution">
    <text evidence="3">The sequence shown here is derived from an EMBL/GenBank/DDBJ whole genome shotgun (WGS) entry which is preliminary data.</text>
</comment>
<protein>
    <recommendedName>
        <fullName evidence="2">PRTase-CE domain-containing protein</fullName>
    </recommendedName>
</protein>
<dbReference type="Pfam" id="PF24390">
    <property type="entry name" value="PRTase-CE"/>
    <property type="match status" value="1"/>
</dbReference>
<dbReference type="InterPro" id="IPR056920">
    <property type="entry name" value="PRTase-CE"/>
</dbReference>
<organism evidence="3 4">
    <name type="scientific">Paenibacillus solisilvae</name>
    <dbReference type="NCBI Taxonomy" id="2486751"/>
    <lineage>
        <taxon>Bacteria</taxon>
        <taxon>Bacillati</taxon>
        <taxon>Bacillota</taxon>
        <taxon>Bacilli</taxon>
        <taxon>Bacillales</taxon>
        <taxon>Paenibacillaceae</taxon>
        <taxon>Paenibacillus</taxon>
    </lineage>
</organism>
<name>A0ABW0VUA7_9BACL</name>
<accession>A0ABW0VUA7</accession>
<evidence type="ECO:0000256" key="1">
    <source>
        <dbReference type="SAM" id="Coils"/>
    </source>
</evidence>
<dbReference type="RefSeq" id="WP_379187993.1">
    <property type="nucleotide sequence ID" value="NZ_JBHSOW010000036.1"/>
</dbReference>
<evidence type="ECO:0000313" key="4">
    <source>
        <dbReference type="Proteomes" id="UP001596047"/>
    </source>
</evidence>
<keyword evidence="4" id="KW-1185">Reference proteome</keyword>
<sequence length="370" mass="42850">MGDNSKSIMENNEIDEIVKKWDLDEVQRNEKLEILKIWKTKLAKDDFETILKICCNFNYYSVRLTAEAYLEVFNRNASEIGEMFDSFLKESLFLPLRRKDRIESAVDMFSSFRLVNKIDANKTHVNGPADYLQKYKASIEHNSKIVREYDQENGKEEASMQSLKNELVACSNNKKQKSIKIRIREIEASKNKREQQIENFYQNYLSVKNLIIIDDFIGTGTSVKNLLEDIAKIITGSKIKIKLFLWVIEASKSGIETIVKRAKELKIEINISFYIESIDVLAENSIFSSDKIIEVKAVIKKINVQHGLKRSIYCKNHAIASFVNAPNNNLTLLSEGNSAWTALFLRTKRNKDERVMSSIELKDTYQFLRE</sequence>
<evidence type="ECO:0000313" key="3">
    <source>
        <dbReference type="EMBL" id="MFC5649467.1"/>
    </source>
</evidence>
<keyword evidence="1" id="KW-0175">Coiled coil</keyword>
<dbReference type="Proteomes" id="UP001596047">
    <property type="component" value="Unassembled WGS sequence"/>
</dbReference>
<gene>
    <name evidence="3" type="ORF">ACFPYJ_10040</name>
</gene>
<feature type="domain" description="PRTase-CE" evidence="2">
    <location>
        <begin position="45"/>
        <end position="346"/>
    </location>
</feature>
<evidence type="ECO:0000259" key="2">
    <source>
        <dbReference type="Pfam" id="PF24390"/>
    </source>
</evidence>
<proteinExistence type="predicted"/>